<dbReference type="AlphaFoldDB" id="A0A7W5FNQ4"/>
<keyword evidence="4" id="KW-1185">Reference proteome</keyword>
<evidence type="ECO:0000313" key="3">
    <source>
        <dbReference type="EMBL" id="MBB3111254.1"/>
    </source>
</evidence>
<accession>A0A7W5FNQ4</accession>
<dbReference type="Pfam" id="PF09992">
    <property type="entry name" value="NAGPA"/>
    <property type="match status" value="1"/>
</dbReference>
<name>A0A7W5FNQ4_9BACL</name>
<evidence type="ECO:0000256" key="1">
    <source>
        <dbReference type="SAM" id="Phobius"/>
    </source>
</evidence>
<evidence type="ECO:0000259" key="2">
    <source>
        <dbReference type="Pfam" id="PF09992"/>
    </source>
</evidence>
<keyword evidence="1" id="KW-1133">Transmembrane helix</keyword>
<feature type="transmembrane region" description="Helical" evidence="1">
    <location>
        <begin position="12"/>
        <end position="30"/>
    </location>
</feature>
<proteinExistence type="predicted"/>
<dbReference type="Proteomes" id="UP000570361">
    <property type="component" value="Unassembled WGS sequence"/>
</dbReference>
<sequence length="260" mass="28488">MPKLGNERRAPLIVLSAAVILLLGIAVLLFRMDGDRPGGYSQYTYDSFTSEQGVILHLMKTSPANIELRSVQANVAETPYFGINGGFFYEGALLSIAVMNDQPVHSASGYGSGDANVKYARGTLVWDAAAGLFQVQVVSQMSELAVQDRKQYWAQGGISMSLGDDEGWREQIEVEGMPFPDDKRLRTAAVFDEQGGLYLIVSENQATAAEFRQAIRQLSGARHFVDGVFLDGDGSSQMKCTEVLLPGDRREVVQMIRLLQ</sequence>
<gene>
    <name evidence="3" type="ORF">FHS18_003322</name>
</gene>
<feature type="domain" description="Phosphodiester glycosidase" evidence="2">
    <location>
        <begin position="137"/>
        <end position="240"/>
    </location>
</feature>
<evidence type="ECO:0000313" key="4">
    <source>
        <dbReference type="Proteomes" id="UP000570361"/>
    </source>
</evidence>
<protein>
    <recommendedName>
        <fullName evidence="2">Phosphodiester glycosidase domain-containing protein</fullName>
    </recommendedName>
</protein>
<dbReference type="RefSeq" id="WP_246427684.1">
    <property type="nucleotide sequence ID" value="NZ_JACHXK010000006.1"/>
</dbReference>
<reference evidence="3 4" key="1">
    <citation type="submission" date="2020-08" db="EMBL/GenBank/DDBJ databases">
        <title>Genomic Encyclopedia of Type Strains, Phase III (KMG-III): the genomes of soil and plant-associated and newly described type strains.</title>
        <authorList>
            <person name="Whitman W."/>
        </authorList>
    </citation>
    <scope>NUCLEOTIDE SEQUENCE [LARGE SCALE GENOMIC DNA]</scope>
    <source>
        <strain evidence="3 4">CECT 5862</strain>
    </source>
</reference>
<organism evidence="3 4">
    <name type="scientific">Paenibacillus phyllosphaerae</name>
    <dbReference type="NCBI Taxonomy" id="274593"/>
    <lineage>
        <taxon>Bacteria</taxon>
        <taxon>Bacillati</taxon>
        <taxon>Bacillota</taxon>
        <taxon>Bacilli</taxon>
        <taxon>Bacillales</taxon>
        <taxon>Paenibacillaceae</taxon>
        <taxon>Paenibacillus</taxon>
    </lineage>
</organism>
<keyword evidence="1" id="KW-0472">Membrane</keyword>
<keyword evidence="1" id="KW-0812">Transmembrane</keyword>
<comment type="caution">
    <text evidence="3">The sequence shown here is derived from an EMBL/GenBank/DDBJ whole genome shotgun (WGS) entry which is preliminary data.</text>
</comment>
<dbReference type="EMBL" id="JACHXK010000006">
    <property type="protein sequence ID" value="MBB3111254.1"/>
    <property type="molecule type" value="Genomic_DNA"/>
</dbReference>
<dbReference type="InterPro" id="IPR018711">
    <property type="entry name" value="NAGPA"/>
</dbReference>